<dbReference type="HOGENOM" id="CLU_168960_0_0_5"/>
<keyword evidence="2" id="KW-0436">Ligase</keyword>
<dbReference type="GO" id="GO:0004775">
    <property type="term" value="F:succinate-CoA ligase (ADP-forming) activity"/>
    <property type="evidence" value="ECO:0007669"/>
    <property type="project" value="UniProtKB-EC"/>
</dbReference>
<gene>
    <name evidence="2" type="ORF">OB2597_09594</name>
</gene>
<organism evidence="2 3">
    <name type="scientific">Pseudooceanicola batsensis (strain ATCC BAA-863 / DSM 15984 / KCTC 12145 / HTCC2597)</name>
    <name type="common">Oceanicola batsensis</name>
    <dbReference type="NCBI Taxonomy" id="252305"/>
    <lineage>
        <taxon>Bacteria</taxon>
        <taxon>Pseudomonadati</taxon>
        <taxon>Pseudomonadota</taxon>
        <taxon>Alphaproteobacteria</taxon>
        <taxon>Rhodobacterales</taxon>
        <taxon>Paracoccaceae</taxon>
        <taxon>Pseudooceanicola</taxon>
    </lineage>
</organism>
<dbReference type="Proteomes" id="UP000004318">
    <property type="component" value="Unassembled WGS sequence"/>
</dbReference>
<evidence type="ECO:0000313" key="3">
    <source>
        <dbReference type="Proteomes" id="UP000004318"/>
    </source>
</evidence>
<evidence type="ECO:0000313" key="2">
    <source>
        <dbReference type="EMBL" id="EAQ04387.1"/>
    </source>
</evidence>
<accession>A3TV41</accession>
<dbReference type="STRING" id="252305.OB2597_09594"/>
<dbReference type="EC" id="6.2.1.5" evidence="2"/>
<reference evidence="2 3" key="1">
    <citation type="journal article" date="2010" name="J. Bacteriol.">
        <title>Genome sequences of Oceanicola granulosus HTCC2516(T) and Oceanicola batsensis HTCC2597(TDelta).</title>
        <authorList>
            <person name="Thrash J.C."/>
            <person name="Cho J.C."/>
            <person name="Vergin K.L."/>
            <person name="Giovannoni S.J."/>
        </authorList>
    </citation>
    <scope>NUCLEOTIDE SEQUENCE [LARGE SCALE GENOMIC DNA]</scope>
    <source>
        <strain evidence="3">ATCC BAA-863 / DSM 15984 / KCTC 12145 / HTCC2597</strain>
    </source>
</reference>
<sequence length="112" mass="11877">MTLFPKLPDHLSGRPVPVARRDRWMPLAFGAGLVAVGALLSRFRPSALDMPNPSPLRDKRSGRMGKAVRLSRDGAEQVAPENLVGKIGTSLAIAGGAMIAARLLDEVSGHGR</sequence>
<dbReference type="EMBL" id="AAMO01000002">
    <property type="protein sequence ID" value="EAQ04387.1"/>
    <property type="molecule type" value="Genomic_DNA"/>
</dbReference>
<proteinExistence type="predicted"/>
<keyword evidence="3" id="KW-1185">Reference proteome</keyword>
<protein>
    <submittedName>
        <fullName evidence="2">Succinyl-CoA synthetase subunit beta</fullName>
        <ecNumber evidence="2">6.2.1.5</ecNumber>
    </submittedName>
</protein>
<dbReference type="eggNOG" id="ENOG50334UJ">
    <property type="taxonomic scope" value="Bacteria"/>
</dbReference>
<evidence type="ECO:0000256" key="1">
    <source>
        <dbReference type="SAM" id="MobiDB-lite"/>
    </source>
</evidence>
<dbReference type="AlphaFoldDB" id="A3TV41"/>
<feature type="region of interest" description="Disordered" evidence="1">
    <location>
        <begin position="49"/>
        <end position="75"/>
    </location>
</feature>
<dbReference type="OrthoDB" id="7870598at2"/>
<comment type="caution">
    <text evidence="2">The sequence shown here is derived from an EMBL/GenBank/DDBJ whole genome shotgun (WGS) entry which is preliminary data.</text>
</comment>
<dbReference type="RefSeq" id="WP_009806141.1">
    <property type="nucleotide sequence ID" value="NZ_CH724131.1"/>
</dbReference>
<name>A3TV41_PSEBH</name>